<dbReference type="InterPro" id="IPR045902">
    <property type="entry name" value="SANBR-like"/>
</dbReference>
<dbReference type="Pfam" id="PF11822">
    <property type="entry name" value="BTB_SANBR"/>
    <property type="match status" value="1"/>
</dbReference>
<feature type="region of interest" description="Disordered" evidence="1">
    <location>
        <begin position="82"/>
        <end position="138"/>
    </location>
</feature>
<evidence type="ECO:0000313" key="4">
    <source>
        <dbReference type="RefSeq" id="XP_022344439.1"/>
    </source>
</evidence>
<protein>
    <submittedName>
        <fullName evidence="4 5">Uncharacterized protein KIAA1841-like isoform X1</fullName>
    </submittedName>
</protein>
<evidence type="ECO:0000256" key="1">
    <source>
        <dbReference type="SAM" id="MobiDB-lite"/>
    </source>
</evidence>
<evidence type="ECO:0000313" key="3">
    <source>
        <dbReference type="Proteomes" id="UP000694844"/>
    </source>
</evidence>
<dbReference type="RefSeq" id="XP_022344439.1">
    <property type="nucleotide sequence ID" value="XM_022488731.1"/>
</dbReference>
<feature type="compositionally biased region" description="Basic and acidic residues" evidence="1">
    <location>
        <begin position="112"/>
        <end position="125"/>
    </location>
</feature>
<keyword evidence="3" id="KW-1185">Reference proteome</keyword>
<dbReference type="GeneID" id="111137308"/>
<dbReference type="AlphaFoldDB" id="A0A8B8EWR5"/>
<evidence type="ECO:0000313" key="5">
    <source>
        <dbReference type="RefSeq" id="XP_022344441.1"/>
    </source>
</evidence>
<feature type="compositionally biased region" description="Polar residues" evidence="1">
    <location>
        <begin position="82"/>
        <end position="111"/>
    </location>
</feature>
<evidence type="ECO:0000313" key="6">
    <source>
        <dbReference type="RefSeq" id="XP_022344442.1"/>
    </source>
</evidence>
<feature type="domain" description="SANT and BTB" evidence="2">
    <location>
        <begin position="141"/>
        <end position="250"/>
    </location>
</feature>
<dbReference type="InterPro" id="IPR001005">
    <property type="entry name" value="SANT/Myb"/>
</dbReference>
<accession>A0A8B8EWR5</accession>
<sequence>MPVRTEDICVMEPSSTLGVALDLILKTLIASQDFTNLQTKNWDAIARLIPGSTPGQIARRYEELLLSGDVYAINQLEKNYASSGNSPQISLSESDVNSKAGGNSGPASANQKGDKDDKDNTDNKNKAGGRKANDQGPIMTIHVCDEAKNSTDPKQNKTQLAVKQDFHCPRDLLVQEMKYFAEYLSTDAQRWEEVDISVHCDVQIFDWLMKYVKRGARELPDKPKLEANNVISILISSDFLKMDTLVQECIEYCHENMSAIVATPCNMNCINDKLVGRIADLFTHNEADDIKDRKDKFKSKLFAKKLEKLFDPEVINPDSPDNASTLFRCSICKKIMTQNLEKKIKCMPSRMTIEKRGKLTFCHTRDQNFDVNDYLLELKGQLKTWRDVYWRIWGMINYLTCTRCKEVFPCSDFGHCKYHPEPPRFDNETGINSCIGTYPCCHLKTLRFDPTQQNKGCRVRDHIVTTVTEVNGSGELDLSKSPQNRVYDDLLSHRDIVCVPYQRLTDARSGSGSELELNVFENEEFTTRTKKDHGIAIHPSLMSAVDDEKKSGELLRPVPRLQALTVEKELSFEYDDIGMGESDDEVGDDEVPKGTGRRAKGFRKSRVTIDPQAILLDAPDFDQTKKSTWDTGRSMRYNQDAQRQEDHRRMKDIRHYLTRLRLNPDKIDKPKKEFAGGAFSRLEAQWKINNLQQQSKQQAMNSFRGRGAPIRRERTYMS</sequence>
<dbReference type="PANTHER" id="PTHR20946">
    <property type="entry name" value="SANT AND BTB DOMAIN REGULATOR OF CLASS SWITCH RECOMBINATION"/>
    <property type="match status" value="1"/>
</dbReference>
<dbReference type="CDD" id="cd00167">
    <property type="entry name" value="SANT"/>
    <property type="match status" value="1"/>
</dbReference>
<dbReference type="InterPro" id="IPR021777">
    <property type="entry name" value="SANBR_BTB"/>
</dbReference>
<dbReference type="Gene3D" id="3.30.710.10">
    <property type="entry name" value="Potassium Channel Kv1.1, Chain A"/>
    <property type="match status" value="1"/>
</dbReference>
<feature type="compositionally biased region" description="Acidic residues" evidence="1">
    <location>
        <begin position="577"/>
        <end position="589"/>
    </location>
</feature>
<evidence type="ECO:0000259" key="2">
    <source>
        <dbReference type="Pfam" id="PF11822"/>
    </source>
</evidence>
<dbReference type="RefSeq" id="XP_022344441.1">
    <property type="nucleotide sequence ID" value="XM_022488733.1"/>
</dbReference>
<dbReference type="PANTHER" id="PTHR20946:SF0">
    <property type="entry name" value="SANT AND BTB DOMAIN REGULATOR OF CLASS SWITCH RECOMBINATION"/>
    <property type="match status" value="1"/>
</dbReference>
<dbReference type="RefSeq" id="XP_022344442.1">
    <property type="nucleotide sequence ID" value="XM_022488734.1"/>
</dbReference>
<feature type="region of interest" description="Disordered" evidence="1">
    <location>
        <begin position="577"/>
        <end position="599"/>
    </location>
</feature>
<proteinExistence type="predicted"/>
<feature type="region of interest" description="Disordered" evidence="1">
    <location>
        <begin position="696"/>
        <end position="718"/>
    </location>
</feature>
<organism evidence="3 4">
    <name type="scientific">Crassostrea virginica</name>
    <name type="common">Eastern oyster</name>
    <dbReference type="NCBI Taxonomy" id="6565"/>
    <lineage>
        <taxon>Eukaryota</taxon>
        <taxon>Metazoa</taxon>
        <taxon>Spiralia</taxon>
        <taxon>Lophotrochozoa</taxon>
        <taxon>Mollusca</taxon>
        <taxon>Bivalvia</taxon>
        <taxon>Autobranchia</taxon>
        <taxon>Pteriomorphia</taxon>
        <taxon>Ostreida</taxon>
        <taxon>Ostreoidea</taxon>
        <taxon>Ostreidae</taxon>
        <taxon>Crassostrea</taxon>
    </lineage>
</organism>
<dbReference type="KEGG" id="cvn:111137308"/>
<dbReference type="OrthoDB" id="550012at2759"/>
<dbReference type="Proteomes" id="UP000694844">
    <property type="component" value="Chromosome 5"/>
</dbReference>
<dbReference type="InterPro" id="IPR011333">
    <property type="entry name" value="SKP1/BTB/POZ_sf"/>
</dbReference>
<name>A0A8B8EWR5_CRAVI</name>
<reference evidence="4 5" key="1">
    <citation type="submission" date="2025-04" db="UniProtKB">
        <authorList>
            <consortium name="RefSeq"/>
        </authorList>
    </citation>
    <scope>IDENTIFICATION</scope>
    <source>
        <tissue evidence="4 5">Whole sample</tissue>
    </source>
</reference>
<gene>
    <name evidence="4 5 6" type="primary">LOC111137308</name>
</gene>